<evidence type="ECO:0000313" key="11">
    <source>
        <dbReference type="Proteomes" id="UP000516148"/>
    </source>
</evidence>
<organism evidence="10 11">
    <name type="scientific">Sphingomonas alpina</name>
    <dbReference type="NCBI Taxonomy" id="653931"/>
    <lineage>
        <taxon>Bacteria</taxon>
        <taxon>Pseudomonadati</taxon>
        <taxon>Pseudomonadota</taxon>
        <taxon>Alphaproteobacteria</taxon>
        <taxon>Sphingomonadales</taxon>
        <taxon>Sphingomonadaceae</taxon>
        <taxon>Sphingomonas</taxon>
    </lineage>
</organism>
<feature type="binding site" evidence="6">
    <location>
        <position position="77"/>
    </location>
    <ligand>
        <name>(6S)-5-formyl-5,6,7,8-tetrahydrofolate</name>
        <dbReference type="ChEBI" id="CHEBI:57457"/>
    </ligand>
</feature>
<dbReference type="Gene3D" id="1.20.120.430">
    <property type="entry name" value="tRNA modification GTPase MnmE domain 2"/>
    <property type="match status" value="1"/>
</dbReference>
<feature type="binding site" evidence="6">
    <location>
        <position position="244"/>
    </location>
    <ligand>
        <name>K(+)</name>
        <dbReference type="ChEBI" id="CHEBI:29103"/>
    </ligand>
</feature>
<dbReference type="Pfam" id="PF10396">
    <property type="entry name" value="TrmE_N"/>
    <property type="match status" value="1"/>
</dbReference>
<dbReference type="Gene3D" id="3.30.1360.120">
    <property type="entry name" value="Probable tRNA modification gtpase trme, domain 1"/>
    <property type="match status" value="1"/>
</dbReference>
<keyword evidence="3 6" id="KW-0378">Hydrolase</keyword>
<dbReference type="SUPFAM" id="SSF116878">
    <property type="entry name" value="TrmE connector domain"/>
    <property type="match status" value="1"/>
</dbReference>
<accession>A0A7H0LHC6</accession>
<feature type="binding site" evidence="6">
    <location>
        <position position="117"/>
    </location>
    <ligand>
        <name>(6S)-5-formyl-5,6,7,8-tetrahydrofolate</name>
        <dbReference type="ChEBI" id="CHEBI:57457"/>
    </ligand>
</feature>
<dbReference type="InterPro" id="IPR006073">
    <property type="entry name" value="GTP-bd"/>
</dbReference>
<feature type="binding site" evidence="6">
    <location>
        <position position="248"/>
    </location>
    <ligand>
        <name>Mg(2+)</name>
        <dbReference type="ChEBI" id="CHEBI:18420"/>
    </ligand>
</feature>
<keyword evidence="11" id="KW-1185">Reference proteome</keyword>
<dbReference type="GO" id="GO:0005737">
    <property type="term" value="C:cytoplasm"/>
    <property type="evidence" value="ECO:0007669"/>
    <property type="project" value="UniProtKB-SubCell"/>
</dbReference>
<dbReference type="Pfam" id="PF12631">
    <property type="entry name" value="MnmE_helical"/>
    <property type="match status" value="1"/>
</dbReference>
<comment type="similarity">
    <text evidence="6">Belongs to the TRAFAC class TrmE-Era-EngA-EngB-Septin-like GTPase superfamily. TrmE GTPase family.</text>
</comment>
<evidence type="ECO:0000256" key="3">
    <source>
        <dbReference type="ARBA" id="ARBA00022801"/>
    </source>
</evidence>
<comment type="cofactor">
    <cofactor evidence="6">
        <name>K(+)</name>
        <dbReference type="ChEBI" id="CHEBI:29103"/>
    </cofactor>
    <text evidence="6">Binds 1 potassium ion per subunit.</text>
</comment>
<keyword evidence="6" id="KW-0479">Metal-binding</keyword>
<dbReference type="Pfam" id="PF01926">
    <property type="entry name" value="MMR_HSR1"/>
    <property type="match status" value="1"/>
</dbReference>
<dbReference type="InterPro" id="IPR027368">
    <property type="entry name" value="MnmE_dom2"/>
</dbReference>
<feature type="binding site" evidence="6">
    <location>
        <begin position="242"/>
        <end position="248"/>
    </location>
    <ligand>
        <name>GTP</name>
        <dbReference type="ChEBI" id="CHEBI:37565"/>
    </ligand>
</feature>
<evidence type="ECO:0000256" key="6">
    <source>
        <dbReference type="HAMAP-Rule" id="MF_00379"/>
    </source>
</evidence>
<dbReference type="GO" id="GO:0046872">
    <property type="term" value="F:metal ion binding"/>
    <property type="evidence" value="ECO:0007669"/>
    <property type="project" value="UniProtKB-KW"/>
</dbReference>
<dbReference type="InterPro" id="IPR025867">
    <property type="entry name" value="MnmE_helical"/>
</dbReference>
<dbReference type="CDD" id="cd14858">
    <property type="entry name" value="TrmE_N"/>
    <property type="match status" value="1"/>
</dbReference>
<keyword evidence="6" id="KW-0460">Magnesium</keyword>
<comment type="caution">
    <text evidence="6">Lacks conserved residue(s) required for the propagation of feature annotation.</text>
</comment>
<protein>
    <recommendedName>
        <fullName evidence="6">tRNA modification GTPase MnmE</fullName>
        <ecNumber evidence="6">3.6.-.-</ecNumber>
    </recommendedName>
</protein>
<name>A0A7H0LHC6_9SPHN</name>
<dbReference type="GO" id="GO:0002098">
    <property type="term" value="P:tRNA wobble uridine modification"/>
    <property type="evidence" value="ECO:0007669"/>
    <property type="project" value="TreeGrafter"/>
</dbReference>
<dbReference type="InterPro" id="IPR031168">
    <property type="entry name" value="G_TrmE"/>
</dbReference>
<dbReference type="InterPro" id="IPR018948">
    <property type="entry name" value="GTP-bd_TrmE_N"/>
</dbReference>
<evidence type="ECO:0000259" key="8">
    <source>
        <dbReference type="Pfam" id="PF10396"/>
    </source>
</evidence>
<keyword evidence="1 6" id="KW-0819">tRNA processing</keyword>
<keyword evidence="2 6" id="KW-0547">Nucleotide-binding</keyword>
<dbReference type="PANTHER" id="PTHR42714:SF2">
    <property type="entry name" value="TRNA MODIFICATION GTPASE GTPBP3, MITOCHONDRIAL"/>
    <property type="match status" value="1"/>
</dbReference>
<dbReference type="GO" id="GO:0005525">
    <property type="term" value="F:GTP binding"/>
    <property type="evidence" value="ECO:0007669"/>
    <property type="project" value="UniProtKB-UniRule"/>
</dbReference>
<dbReference type="RefSeq" id="WP_187761402.1">
    <property type="nucleotide sequence ID" value="NZ_CP061038.1"/>
</dbReference>
<feature type="domain" description="G" evidence="7">
    <location>
        <begin position="215"/>
        <end position="302"/>
    </location>
</feature>
<dbReference type="InterPro" id="IPR027417">
    <property type="entry name" value="P-loop_NTPase"/>
</dbReference>
<dbReference type="FunFam" id="3.30.1360.120:FF:000007">
    <property type="entry name" value="tRNA modification GTPase GTPBP3, mitochondrial"/>
    <property type="match status" value="1"/>
</dbReference>
<feature type="binding site" evidence="6">
    <location>
        <begin position="223"/>
        <end position="228"/>
    </location>
    <ligand>
        <name>GTP</name>
        <dbReference type="ChEBI" id="CHEBI:37565"/>
    </ligand>
</feature>
<dbReference type="SUPFAM" id="SSF103025">
    <property type="entry name" value="Folate-binding domain"/>
    <property type="match status" value="1"/>
</dbReference>
<dbReference type="CDD" id="cd04164">
    <property type="entry name" value="trmE"/>
    <property type="match status" value="1"/>
</dbReference>
<comment type="subcellular location">
    <subcellularLocation>
        <location evidence="6">Cytoplasm</location>
    </subcellularLocation>
</comment>
<keyword evidence="5 6" id="KW-0342">GTP-binding</keyword>
<feature type="binding site" evidence="6">
    <location>
        <position position="242"/>
    </location>
    <ligand>
        <name>K(+)</name>
        <dbReference type="ChEBI" id="CHEBI:29103"/>
    </ligand>
</feature>
<dbReference type="InterPro" id="IPR027266">
    <property type="entry name" value="TrmE/GcvT-like"/>
</dbReference>
<dbReference type="EC" id="3.6.-.-" evidence="6"/>
<feature type="binding site" evidence="6">
    <location>
        <position position="426"/>
    </location>
    <ligand>
        <name>(6S)-5-formyl-5,6,7,8-tetrahydrofolate</name>
        <dbReference type="ChEBI" id="CHEBI:57457"/>
    </ligand>
</feature>
<reference evidence="10 11" key="1">
    <citation type="submission" date="2020-09" db="EMBL/GenBank/DDBJ databases">
        <title>Sphingomonas sp., a new species isolated from pork steak.</title>
        <authorList>
            <person name="Heidler von Heilborn D."/>
        </authorList>
    </citation>
    <scope>NUCLEOTIDE SEQUENCE [LARGE SCALE GENOMIC DNA]</scope>
    <source>
        <strain evidence="11">S8-3T</strain>
    </source>
</reference>
<dbReference type="EMBL" id="CP061038">
    <property type="protein sequence ID" value="QNQ09079.1"/>
    <property type="molecule type" value="Genomic_DNA"/>
</dbReference>
<evidence type="ECO:0000256" key="1">
    <source>
        <dbReference type="ARBA" id="ARBA00022694"/>
    </source>
</evidence>
<evidence type="ECO:0000256" key="4">
    <source>
        <dbReference type="ARBA" id="ARBA00022958"/>
    </source>
</evidence>
<evidence type="ECO:0000256" key="5">
    <source>
        <dbReference type="ARBA" id="ARBA00023134"/>
    </source>
</evidence>
<dbReference type="KEGG" id="spap:H3Z74_20715"/>
<gene>
    <name evidence="6 10" type="primary">mnmE</name>
    <name evidence="6" type="synonym">trmE</name>
    <name evidence="10" type="ORF">H3Z74_20715</name>
</gene>
<evidence type="ECO:0000313" key="10">
    <source>
        <dbReference type="EMBL" id="QNQ09079.1"/>
    </source>
</evidence>
<dbReference type="Gene3D" id="3.40.50.300">
    <property type="entry name" value="P-loop containing nucleotide triphosphate hydrolases"/>
    <property type="match status" value="1"/>
</dbReference>
<sequence length="426" mass="44617">METIFAVSSGAPPAAIAVLRVSGPEAFTATAALAGALPPARIATLRKLRTADGDILDHALLLIFPGPASATGEDLAELHLHGGRAVVAAVEHALENMAGLRRAEPGEFTRRALMAGRIDLTEAEGLGDLLSAETETQRRAAMTAAQGGVRRRVETWSARLLGLAARAEAQLDFADEDDVAPEEAGDITAAARALADDIAAIVAAPPIERLRDGVRVVLAGPPNSGKSTLINALADRDVAIVSPIAGTTRDRIEVPVSHGGVAYVLTDTAGLAGSTSDPIEAIGIERAEAAMAAADIILWLGEEVPTVTNSLWIHARADRLGREMLPEGRVLAVSAANGMGIVELWQLIDARTATLLPRLDDVVLNRRQRLLAAECGTLLTEASHASDMLIVAEQFRLGLAALDRITGHSDTEAMLDTLFGQFCIGK</sequence>
<dbReference type="GO" id="GO:0030488">
    <property type="term" value="P:tRNA methylation"/>
    <property type="evidence" value="ECO:0007669"/>
    <property type="project" value="TreeGrafter"/>
</dbReference>
<feature type="domain" description="MnmE helical" evidence="9">
    <location>
        <begin position="120"/>
        <end position="423"/>
    </location>
</feature>
<proteinExistence type="inferred from homology"/>
<feature type="binding site" evidence="6">
    <location>
        <position position="247"/>
    </location>
    <ligand>
        <name>K(+)</name>
        <dbReference type="ChEBI" id="CHEBI:29103"/>
    </ligand>
</feature>
<dbReference type="Proteomes" id="UP000516148">
    <property type="component" value="Chromosome"/>
</dbReference>
<feature type="binding site" evidence="6">
    <location>
        <position position="227"/>
    </location>
    <ligand>
        <name>Mg(2+)</name>
        <dbReference type="ChEBI" id="CHEBI:18420"/>
    </ligand>
</feature>
<keyword evidence="6" id="KW-0963">Cytoplasm</keyword>
<dbReference type="HAMAP" id="MF_00379">
    <property type="entry name" value="GTPase_MnmE"/>
    <property type="match status" value="1"/>
</dbReference>
<evidence type="ECO:0000256" key="2">
    <source>
        <dbReference type="ARBA" id="ARBA00022741"/>
    </source>
</evidence>
<dbReference type="SUPFAM" id="SSF52540">
    <property type="entry name" value="P-loop containing nucleoside triphosphate hydrolases"/>
    <property type="match status" value="1"/>
</dbReference>
<keyword evidence="4 6" id="KW-0630">Potassium</keyword>
<dbReference type="InterPro" id="IPR004520">
    <property type="entry name" value="GTPase_MnmE"/>
</dbReference>
<evidence type="ECO:0000259" key="7">
    <source>
        <dbReference type="Pfam" id="PF01926"/>
    </source>
</evidence>
<feature type="binding site" evidence="6">
    <location>
        <begin position="267"/>
        <end position="270"/>
    </location>
    <ligand>
        <name>GTP</name>
        <dbReference type="ChEBI" id="CHEBI:37565"/>
    </ligand>
</feature>
<dbReference type="AlphaFoldDB" id="A0A7H0LHC6"/>
<dbReference type="NCBIfam" id="NF003661">
    <property type="entry name" value="PRK05291.1-3"/>
    <property type="match status" value="1"/>
</dbReference>
<comment type="subunit">
    <text evidence="6">Homodimer. Heterotetramer of two MnmE and two MnmG subunits.</text>
</comment>
<feature type="binding site" evidence="6">
    <location>
        <position position="20"/>
    </location>
    <ligand>
        <name>(6S)-5-formyl-5,6,7,8-tetrahydrofolate</name>
        <dbReference type="ChEBI" id="CHEBI:57457"/>
    </ligand>
</feature>
<evidence type="ECO:0000259" key="9">
    <source>
        <dbReference type="Pfam" id="PF12631"/>
    </source>
</evidence>
<feature type="domain" description="GTP-binding protein TrmE N-terminal" evidence="8">
    <location>
        <begin position="3"/>
        <end position="117"/>
    </location>
</feature>
<feature type="binding site" evidence="6">
    <location>
        <position position="223"/>
    </location>
    <ligand>
        <name>K(+)</name>
        <dbReference type="ChEBI" id="CHEBI:29103"/>
    </ligand>
</feature>
<dbReference type="PANTHER" id="PTHR42714">
    <property type="entry name" value="TRNA MODIFICATION GTPASE GTPBP3"/>
    <property type="match status" value="1"/>
</dbReference>
<dbReference type="GO" id="GO:0003924">
    <property type="term" value="F:GTPase activity"/>
    <property type="evidence" value="ECO:0007669"/>
    <property type="project" value="UniProtKB-UniRule"/>
</dbReference>
<comment type="function">
    <text evidence="6">Exhibits a very high intrinsic GTPase hydrolysis rate. Involved in the addition of a carboxymethylaminomethyl (cmnm) group at the wobble position (U34) of certain tRNAs, forming tRNA-cmnm(5)s(2)U34.</text>
</comment>